<accession>A0A8H7EH89</accession>
<dbReference type="EMBL" id="JAAABM010000004">
    <property type="protein sequence ID" value="KAF7678578.1"/>
    <property type="molecule type" value="Genomic_DNA"/>
</dbReference>
<reference evidence="1" key="2">
    <citation type="submission" date="2020-08" db="EMBL/GenBank/DDBJ databases">
        <title>Draft Genome Sequence of Cumin Blight Pathogen Alternaria burnsii.</title>
        <authorList>
            <person name="Feng Z."/>
        </authorList>
    </citation>
    <scope>NUCLEOTIDE SEQUENCE</scope>
    <source>
        <strain evidence="1">CBS107.38</strain>
    </source>
</reference>
<gene>
    <name evidence="1" type="ORF">GT037_003959</name>
</gene>
<keyword evidence="2" id="KW-1185">Reference proteome</keyword>
<name>A0A8H7EH89_9PLEO</name>
<comment type="caution">
    <text evidence="1">The sequence shown here is derived from an EMBL/GenBank/DDBJ whole genome shotgun (WGS) entry which is preliminary data.</text>
</comment>
<sequence length="113" mass="13255">MSFSLRDRLALQIVCLYTRLKPIIGRRYFVQRRSGWSGSVHYDKCWLQLIRSTKSGCAVVTKQRACVVRIHLKKSAATIYRYWQHGCLNQDDKRVDMIHSNDKAFTPPWATPR</sequence>
<dbReference type="RefSeq" id="XP_038788713.1">
    <property type="nucleotide sequence ID" value="XM_038929006.1"/>
</dbReference>
<evidence type="ECO:0000313" key="2">
    <source>
        <dbReference type="Proteomes" id="UP000596902"/>
    </source>
</evidence>
<dbReference type="Proteomes" id="UP000596902">
    <property type="component" value="Unassembled WGS sequence"/>
</dbReference>
<dbReference type="GeneID" id="62202184"/>
<evidence type="ECO:0000313" key="1">
    <source>
        <dbReference type="EMBL" id="KAF7678578.1"/>
    </source>
</evidence>
<proteinExistence type="predicted"/>
<protein>
    <submittedName>
        <fullName evidence="1">Uncharacterized protein</fullName>
    </submittedName>
</protein>
<dbReference type="AlphaFoldDB" id="A0A8H7EH89"/>
<reference evidence="1" key="1">
    <citation type="submission" date="2020-01" db="EMBL/GenBank/DDBJ databases">
        <authorList>
            <person name="Feng Z.H.Z."/>
        </authorList>
    </citation>
    <scope>NUCLEOTIDE SEQUENCE</scope>
    <source>
        <strain evidence="1">CBS107.38</strain>
    </source>
</reference>
<organism evidence="1 2">
    <name type="scientific">Alternaria burnsii</name>
    <dbReference type="NCBI Taxonomy" id="1187904"/>
    <lineage>
        <taxon>Eukaryota</taxon>
        <taxon>Fungi</taxon>
        <taxon>Dikarya</taxon>
        <taxon>Ascomycota</taxon>
        <taxon>Pezizomycotina</taxon>
        <taxon>Dothideomycetes</taxon>
        <taxon>Pleosporomycetidae</taxon>
        <taxon>Pleosporales</taxon>
        <taxon>Pleosporineae</taxon>
        <taxon>Pleosporaceae</taxon>
        <taxon>Alternaria</taxon>
        <taxon>Alternaria sect. Alternaria</taxon>
    </lineage>
</organism>